<dbReference type="PANTHER" id="PTHR13696">
    <property type="entry name" value="P-LOOP CONTAINING NUCLEOSIDE TRIPHOSPHATE HYDROLASE"/>
    <property type="match status" value="1"/>
</dbReference>
<dbReference type="OrthoDB" id="7933505at2"/>
<dbReference type="RefSeq" id="WP_094893975.1">
    <property type="nucleotide sequence ID" value="NZ_CP029426.2"/>
</dbReference>
<evidence type="ECO:0000313" key="3">
    <source>
        <dbReference type="Proteomes" id="UP000215884"/>
    </source>
</evidence>
<dbReference type="KEGG" id="brq:CIT40_24330"/>
<sequence length="294" mass="32560">MAVTVGFVSEKGGVGKTTACYHIAVALHRYHAKRVLVVDADYQRGGISGRFFRDVIEKFGDTGHLGTTLYHKFQQLYSAAPQTPDVTIRTWQSGLDVLVSDPRLSSISVDKLPSTNNIRENNLLLLRHLQVIDFVLDRLDSNYHYVLIDSHPEVSDILRSVLYASDYCVSPVKLDRQSSIGVATIIAEISNVNGDVDMIRSGTGVDFDYDNTDFSGSIGMMARDYAGGLKNTEALEYNRLARTGPIFDEYITEGDGLRQAAAARAPVFDISGANADRQSAQFRRLAEEFLRRCP</sequence>
<proteinExistence type="predicted"/>
<dbReference type="Gene3D" id="3.40.50.300">
    <property type="entry name" value="P-loop containing nucleotide triphosphate hydrolases"/>
    <property type="match status" value="1"/>
</dbReference>
<evidence type="ECO:0000259" key="1">
    <source>
        <dbReference type="Pfam" id="PF13614"/>
    </source>
</evidence>
<reference evidence="2 3" key="1">
    <citation type="journal article" date="2017" name="Syst. Appl. Microbiol.">
        <title>Soybeans inoculated with root zone soils of Canadian native legumes harbour diverse and novel Bradyrhizobium spp. that possess agricultural potential.</title>
        <authorList>
            <person name="Bromfield E.S.P."/>
            <person name="Cloutier S."/>
            <person name="Tambong J.T."/>
            <person name="Tran Thi T.V."/>
        </authorList>
    </citation>
    <scope>NUCLEOTIDE SEQUENCE [LARGE SCALE GENOMIC DNA]</scope>
    <source>
        <strain evidence="2 3">39S1MB</strain>
    </source>
</reference>
<organism evidence="2 3">
    <name type="scientific">Bradyrhizobium amphicarpaeae</name>
    <dbReference type="NCBI Taxonomy" id="1404768"/>
    <lineage>
        <taxon>Bacteria</taxon>
        <taxon>Pseudomonadati</taxon>
        <taxon>Pseudomonadota</taxon>
        <taxon>Alphaproteobacteria</taxon>
        <taxon>Hyphomicrobiales</taxon>
        <taxon>Nitrobacteraceae</taxon>
        <taxon>Bradyrhizobium</taxon>
    </lineage>
</organism>
<name>A0A2U8PYG3_9BRAD</name>
<dbReference type="InterPro" id="IPR050678">
    <property type="entry name" value="DNA_Partitioning_ATPase"/>
</dbReference>
<dbReference type="SUPFAM" id="SSF52540">
    <property type="entry name" value="P-loop containing nucleoside triphosphate hydrolases"/>
    <property type="match status" value="1"/>
</dbReference>
<keyword evidence="3" id="KW-1185">Reference proteome</keyword>
<feature type="domain" description="AAA" evidence="1">
    <location>
        <begin position="5"/>
        <end position="193"/>
    </location>
</feature>
<dbReference type="Pfam" id="PF13614">
    <property type="entry name" value="AAA_31"/>
    <property type="match status" value="1"/>
</dbReference>
<dbReference type="CDD" id="cd02042">
    <property type="entry name" value="ParAB_family"/>
    <property type="match status" value="1"/>
</dbReference>
<dbReference type="EMBL" id="CP029426">
    <property type="protein sequence ID" value="AWM02846.1"/>
    <property type="molecule type" value="Genomic_DNA"/>
</dbReference>
<evidence type="ECO:0000313" key="2">
    <source>
        <dbReference type="EMBL" id="AWM02846.1"/>
    </source>
</evidence>
<dbReference type="Proteomes" id="UP000215884">
    <property type="component" value="Chromosome"/>
</dbReference>
<dbReference type="InterPro" id="IPR027417">
    <property type="entry name" value="P-loop_NTPase"/>
</dbReference>
<reference evidence="2 3" key="2">
    <citation type="journal article" date="2019" name="Int. J. Syst. Evol. Microbiol.">
        <title>Description and complete genome sequence of Bradyrhizobium amphicarpaeae sp. nov., harbouring photosystem and nitrogen-fixation genes.</title>
        <authorList>
            <person name="Bromfield E.S.P."/>
            <person name="Cloutier S."/>
            <person name="Nguyen H.D.T."/>
        </authorList>
    </citation>
    <scope>NUCLEOTIDE SEQUENCE [LARGE SCALE GENOMIC DNA]</scope>
    <source>
        <strain evidence="2 3">39S1MB</strain>
    </source>
</reference>
<dbReference type="AlphaFoldDB" id="A0A2U8PYG3"/>
<protein>
    <submittedName>
        <fullName evidence="2">ParA family protein</fullName>
    </submittedName>
</protein>
<dbReference type="PANTHER" id="PTHR13696:SF99">
    <property type="entry name" value="COBYRINIC ACID AC-DIAMIDE SYNTHASE"/>
    <property type="match status" value="1"/>
</dbReference>
<dbReference type="InterPro" id="IPR025669">
    <property type="entry name" value="AAA_dom"/>
</dbReference>
<gene>
    <name evidence="2" type="ORF">CIT40_24330</name>
</gene>
<accession>A0A2U8PYG3</accession>